<dbReference type="InterPro" id="IPR003615">
    <property type="entry name" value="HNH_nuc"/>
</dbReference>
<dbReference type="RefSeq" id="WP_013697448.1">
    <property type="nucleotide sequence ID" value="NC_015381.1"/>
</dbReference>
<dbReference type="Pfam" id="PF13391">
    <property type="entry name" value="HNH_2"/>
    <property type="match status" value="1"/>
</dbReference>
<dbReference type="Proteomes" id="UP000008316">
    <property type="component" value="Chromosome 1"/>
</dbReference>
<dbReference type="eggNOG" id="COG3440">
    <property type="taxonomic scope" value="Bacteria"/>
</dbReference>
<dbReference type="HOGENOM" id="CLU_846421_0_0_4"/>
<sequence>MADAHTPKRARRAAPDSLRITAFFANRLHAPVLNARWSWGAFDPSTNTIFLRVWSDEEHDLEGRRAYRIVDDEDDGEPKSATRVLSERERAEHIERIREGAASYGVLCVSKEPNTRKRAIERFDDQTLLVLGQLIVRGGCVYAIVAGETPVDAVVQRAASWSDEARDVEAIRRDGALKRTTRDALIEARLGQGVFRDDVLSRWGRACALTGCAFGPLLRASHIKPWGLATNKERLDPSNGLPLAAHVDALFDRGFISFSDAGELLASPHLPADALALLGGARALRRALNAQEQAFLAYHRVELFGRAVVEPDSGGRPPRKRRRRAARP</sequence>
<organism evidence="3 4">
    <name type="scientific">Burkholderia gladioli (strain BSR3)</name>
    <dbReference type="NCBI Taxonomy" id="999541"/>
    <lineage>
        <taxon>Bacteria</taxon>
        <taxon>Pseudomonadati</taxon>
        <taxon>Pseudomonadota</taxon>
        <taxon>Betaproteobacteria</taxon>
        <taxon>Burkholderiales</taxon>
        <taxon>Burkholderiaceae</taxon>
        <taxon>Burkholderia</taxon>
    </lineage>
</organism>
<evidence type="ECO:0000313" key="4">
    <source>
        <dbReference type="Proteomes" id="UP000008316"/>
    </source>
</evidence>
<dbReference type="KEGG" id="bgd:bgla_1g14320"/>
<feature type="region of interest" description="Disordered" evidence="1">
    <location>
        <begin position="309"/>
        <end position="328"/>
    </location>
</feature>
<proteinExistence type="predicted"/>
<dbReference type="EMBL" id="CP002599">
    <property type="protein sequence ID" value="AEA60103.1"/>
    <property type="molecule type" value="Genomic_DNA"/>
</dbReference>
<accession>F2LB34</accession>
<evidence type="ECO:0000259" key="2">
    <source>
        <dbReference type="Pfam" id="PF13391"/>
    </source>
</evidence>
<reference evidence="3 4" key="1">
    <citation type="journal article" date="2011" name="J. Bacteriol.">
        <title>Complete genome sequence of Burkholderia gladioli BSR3.</title>
        <authorList>
            <person name="Seo Y.S."/>
            <person name="Lim J."/>
            <person name="Choi B.S."/>
            <person name="Kim H."/>
            <person name="Goo E."/>
            <person name="Lee B."/>
            <person name="Lim J.S."/>
            <person name="Choi I.Y."/>
            <person name="Moon J.S."/>
            <person name="Kim J."/>
            <person name="Hwang I."/>
        </authorList>
    </citation>
    <scope>NUCLEOTIDE SEQUENCE [LARGE SCALE GENOMIC DNA]</scope>
    <source>
        <strain evidence="3 4">BSR3</strain>
    </source>
</reference>
<evidence type="ECO:0000313" key="3">
    <source>
        <dbReference type="EMBL" id="AEA60103.1"/>
    </source>
</evidence>
<gene>
    <name evidence="3" type="ordered locus">bgla_1g14320</name>
</gene>
<dbReference type="AlphaFoldDB" id="F2LB34"/>
<feature type="compositionally biased region" description="Basic residues" evidence="1">
    <location>
        <begin position="317"/>
        <end position="328"/>
    </location>
</feature>
<evidence type="ECO:0000256" key="1">
    <source>
        <dbReference type="SAM" id="MobiDB-lite"/>
    </source>
</evidence>
<protein>
    <recommendedName>
        <fullName evidence="2">HNH nuclease domain-containing protein</fullName>
    </recommendedName>
</protein>
<name>F2LB34_BURGS</name>
<feature type="domain" description="HNH nuclease" evidence="2">
    <location>
        <begin position="207"/>
        <end position="258"/>
    </location>
</feature>
<keyword evidence="4" id="KW-1185">Reference proteome</keyword>